<feature type="signal peptide" evidence="3">
    <location>
        <begin position="1"/>
        <end position="25"/>
    </location>
</feature>
<evidence type="ECO:0000256" key="3">
    <source>
        <dbReference type="SAM" id="SignalP"/>
    </source>
</evidence>
<evidence type="ECO:0000256" key="1">
    <source>
        <dbReference type="SAM" id="MobiDB-lite"/>
    </source>
</evidence>
<keyword evidence="5" id="KW-1185">Reference proteome</keyword>
<dbReference type="Proteomes" id="UP001596183">
    <property type="component" value="Unassembled WGS sequence"/>
</dbReference>
<keyword evidence="2" id="KW-1133">Transmembrane helix</keyword>
<evidence type="ECO:0000313" key="5">
    <source>
        <dbReference type="Proteomes" id="UP001596183"/>
    </source>
</evidence>
<keyword evidence="2" id="KW-0812">Transmembrane</keyword>
<sequence>MRRTVFSAAALACTALLASAVPAFADESTPVADTTATPSVSPEPTATPEPAPAEEGNTGEVSVVPSGAPDTGVAPQSAQSGADGELIGGGATALLAAGGAAVFLVRRRRATAA</sequence>
<organism evidence="4 5">
    <name type="scientific">Streptomyces incanus</name>
    <dbReference type="NCBI Taxonomy" id="887453"/>
    <lineage>
        <taxon>Bacteria</taxon>
        <taxon>Bacillati</taxon>
        <taxon>Actinomycetota</taxon>
        <taxon>Actinomycetes</taxon>
        <taxon>Kitasatosporales</taxon>
        <taxon>Streptomycetaceae</taxon>
        <taxon>Streptomyces</taxon>
    </lineage>
</organism>
<protein>
    <submittedName>
        <fullName evidence="4">Sortase-dependent protein</fullName>
    </submittedName>
</protein>
<accession>A0ABW0XRM3</accession>
<dbReference type="RefSeq" id="WP_381214741.1">
    <property type="nucleotide sequence ID" value="NZ_JBHSPC010000067.1"/>
</dbReference>
<name>A0ABW0XRM3_9ACTN</name>
<keyword evidence="2" id="KW-0472">Membrane</keyword>
<feature type="chain" id="PRO_5045810554" evidence="3">
    <location>
        <begin position="26"/>
        <end position="113"/>
    </location>
</feature>
<gene>
    <name evidence="4" type="ORF">ACFP2V_21355</name>
</gene>
<feature type="region of interest" description="Disordered" evidence="1">
    <location>
        <begin position="28"/>
        <end position="85"/>
    </location>
</feature>
<proteinExistence type="predicted"/>
<reference evidence="5" key="1">
    <citation type="journal article" date="2019" name="Int. J. Syst. Evol. Microbiol.">
        <title>The Global Catalogue of Microorganisms (GCM) 10K type strain sequencing project: providing services to taxonomists for standard genome sequencing and annotation.</title>
        <authorList>
            <consortium name="The Broad Institute Genomics Platform"/>
            <consortium name="The Broad Institute Genome Sequencing Center for Infectious Disease"/>
            <person name="Wu L."/>
            <person name="Ma J."/>
        </authorList>
    </citation>
    <scope>NUCLEOTIDE SEQUENCE [LARGE SCALE GENOMIC DNA]</scope>
    <source>
        <strain evidence="5">JCM 13852</strain>
    </source>
</reference>
<dbReference type="EMBL" id="JBHSPC010000067">
    <property type="protein sequence ID" value="MFC5672575.1"/>
    <property type="molecule type" value="Genomic_DNA"/>
</dbReference>
<evidence type="ECO:0000313" key="4">
    <source>
        <dbReference type="EMBL" id="MFC5672575.1"/>
    </source>
</evidence>
<keyword evidence="3" id="KW-0732">Signal</keyword>
<feature type="compositionally biased region" description="Low complexity" evidence="1">
    <location>
        <begin position="34"/>
        <end position="44"/>
    </location>
</feature>
<feature type="transmembrane region" description="Helical" evidence="2">
    <location>
        <begin position="86"/>
        <end position="105"/>
    </location>
</feature>
<evidence type="ECO:0000256" key="2">
    <source>
        <dbReference type="SAM" id="Phobius"/>
    </source>
</evidence>
<comment type="caution">
    <text evidence="4">The sequence shown here is derived from an EMBL/GenBank/DDBJ whole genome shotgun (WGS) entry which is preliminary data.</text>
</comment>